<proteinExistence type="predicted"/>
<evidence type="ECO:0000256" key="1">
    <source>
        <dbReference type="SAM" id="MobiDB-lite"/>
    </source>
</evidence>
<dbReference type="KEGG" id="erz:ER308_19395"/>
<accession>A0A411YK16</accession>
<gene>
    <name evidence="2" type="ORF">ER308_19395</name>
</gene>
<dbReference type="AlphaFoldDB" id="A0A411YK16"/>
<dbReference type="EMBL" id="CP036402">
    <property type="protein sequence ID" value="QBI21520.1"/>
    <property type="molecule type" value="Genomic_DNA"/>
</dbReference>
<sequence>MQPVSGAGDETTGTGRIEVIDATPEQVAAWEEAVDDPSRWCLVRAPRDVPCDESVIADAEQRAEQQDEVLPNR</sequence>
<feature type="region of interest" description="Disordered" evidence="1">
    <location>
        <begin position="1"/>
        <end position="20"/>
    </location>
</feature>
<dbReference type="Proteomes" id="UP000291469">
    <property type="component" value="Chromosome"/>
</dbReference>
<evidence type="ECO:0000313" key="3">
    <source>
        <dbReference type="Proteomes" id="UP000291469"/>
    </source>
</evidence>
<reference evidence="2 3" key="1">
    <citation type="submission" date="2019-01" db="EMBL/GenBank/DDBJ databases">
        <title>Egibacter rhizosphaerae EGI 80759T.</title>
        <authorList>
            <person name="Chen D.-D."/>
            <person name="Tian Y."/>
            <person name="Jiao J.-Y."/>
            <person name="Zhang X.-T."/>
            <person name="Zhang Y.-G."/>
            <person name="Zhang Y."/>
            <person name="Xiao M."/>
            <person name="Shu W.-S."/>
            <person name="Li W.-J."/>
        </authorList>
    </citation>
    <scope>NUCLEOTIDE SEQUENCE [LARGE SCALE GENOMIC DNA]</scope>
    <source>
        <strain evidence="2 3">EGI 80759</strain>
    </source>
</reference>
<evidence type="ECO:0000313" key="2">
    <source>
        <dbReference type="EMBL" id="QBI21520.1"/>
    </source>
</evidence>
<organism evidence="2 3">
    <name type="scientific">Egibacter rhizosphaerae</name>
    <dbReference type="NCBI Taxonomy" id="1670831"/>
    <lineage>
        <taxon>Bacteria</taxon>
        <taxon>Bacillati</taxon>
        <taxon>Actinomycetota</taxon>
        <taxon>Nitriliruptoria</taxon>
        <taxon>Egibacterales</taxon>
        <taxon>Egibacteraceae</taxon>
        <taxon>Egibacter</taxon>
    </lineage>
</organism>
<keyword evidence="3" id="KW-1185">Reference proteome</keyword>
<protein>
    <submittedName>
        <fullName evidence="2">Uncharacterized protein</fullName>
    </submittedName>
</protein>
<name>A0A411YK16_9ACTN</name>
<dbReference type="RefSeq" id="WP_131156512.1">
    <property type="nucleotide sequence ID" value="NZ_CP036402.1"/>
</dbReference>